<reference evidence="7 8" key="1">
    <citation type="journal article" date="2015" name="Microbiology (Mosc.)">
        <title>Genomics of the Weissella cibaria species with an examination of its metabolic traits.</title>
        <authorList>
            <person name="Lynch K.M."/>
            <person name="Lucid A."/>
            <person name="Arendt E.K."/>
            <person name="Sleator R.D."/>
            <person name="Lucey B."/>
            <person name="Coffey A."/>
        </authorList>
    </citation>
    <scope>NUCLEOTIDE SEQUENCE [LARGE SCALE GENOMIC DNA]</scope>
    <source>
        <strain evidence="7 8">AB3b</strain>
    </source>
</reference>
<dbReference type="PATRIC" id="fig|137591.24.peg.1237"/>
<dbReference type="InterPro" id="IPR002523">
    <property type="entry name" value="MgTranspt_CorA/ZnTranspt_ZntB"/>
</dbReference>
<keyword evidence="3 6" id="KW-0812">Transmembrane</keyword>
<dbReference type="EMBL" id="JWHT01000029">
    <property type="protein sequence ID" value="KIU24219.1"/>
    <property type="molecule type" value="Genomic_DNA"/>
</dbReference>
<gene>
    <name evidence="7" type="ORF">ab3b_01267</name>
</gene>
<dbReference type="InterPro" id="IPR045861">
    <property type="entry name" value="CorA_cytoplasmic_dom"/>
</dbReference>
<protein>
    <submittedName>
        <fullName evidence="7">Zinc transporter</fullName>
    </submittedName>
</protein>
<feature type="transmembrane region" description="Helical" evidence="6">
    <location>
        <begin position="288"/>
        <end position="309"/>
    </location>
</feature>
<proteinExistence type="inferred from homology"/>
<comment type="subcellular location">
    <subcellularLocation>
        <location evidence="1">Membrane</location>
        <topology evidence="1">Multi-pass membrane protein</topology>
    </subcellularLocation>
</comment>
<dbReference type="SUPFAM" id="SSF143865">
    <property type="entry name" value="CorA soluble domain-like"/>
    <property type="match status" value="1"/>
</dbReference>
<dbReference type="GO" id="GO:0046873">
    <property type="term" value="F:metal ion transmembrane transporter activity"/>
    <property type="evidence" value="ECO:0007669"/>
    <property type="project" value="InterPro"/>
</dbReference>
<dbReference type="Gene3D" id="3.30.460.20">
    <property type="entry name" value="CorA soluble domain-like"/>
    <property type="match status" value="1"/>
</dbReference>
<sequence>MLSPYTKVTMITQKTTFPDFIWYQVHDMTPEERSWLTIDQLIPNELLSYAVDPYESARMEYDEDADLTLIIFDVVTPTSTRATTEPIGMLFSNDQKRLFTFTRPETDYVDNYLSGTEVSRRPLPDHATPLDVILNGAELLSSKFMSAILEINRRRTPIQSEIRKTKQTQKTIDQLMDLQTDLIYLLNSLHTDRDLLRSYKARKTVQLTDHQAERIDDVTVELQQAIDTGELSQLVTNSVSDAFVNLANSNLNWTMKLLTVSSIVLTVPNIVSGFFGQNVSLPFTHTPMGWIITIILTLILMSITTVILWRSGFFRK</sequence>
<evidence type="ECO:0000313" key="7">
    <source>
        <dbReference type="EMBL" id="KIU24219.1"/>
    </source>
</evidence>
<organism evidence="7 8">
    <name type="scientific">Weissella cibaria</name>
    <dbReference type="NCBI Taxonomy" id="137591"/>
    <lineage>
        <taxon>Bacteria</taxon>
        <taxon>Bacillati</taxon>
        <taxon>Bacillota</taxon>
        <taxon>Bacilli</taxon>
        <taxon>Lactobacillales</taxon>
        <taxon>Lactobacillaceae</taxon>
        <taxon>Weissella</taxon>
    </lineage>
</organism>
<evidence type="ECO:0000256" key="3">
    <source>
        <dbReference type="ARBA" id="ARBA00022692"/>
    </source>
</evidence>
<evidence type="ECO:0000256" key="2">
    <source>
        <dbReference type="ARBA" id="ARBA00009765"/>
    </source>
</evidence>
<dbReference type="CDD" id="cd12827">
    <property type="entry name" value="EcCorA_ZntB-like_u2"/>
    <property type="match status" value="1"/>
</dbReference>
<evidence type="ECO:0000256" key="1">
    <source>
        <dbReference type="ARBA" id="ARBA00004141"/>
    </source>
</evidence>
<dbReference type="AlphaFoldDB" id="A0A0D1KHB6"/>
<keyword evidence="4 6" id="KW-1133">Transmembrane helix</keyword>
<dbReference type="Pfam" id="PF01544">
    <property type="entry name" value="CorA"/>
    <property type="match status" value="1"/>
</dbReference>
<evidence type="ECO:0000256" key="5">
    <source>
        <dbReference type="ARBA" id="ARBA00023136"/>
    </source>
</evidence>
<evidence type="ECO:0000313" key="8">
    <source>
        <dbReference type="Proteomes" id="UP000032289"/>
    </source>
</evidence>
<accession>A0A0D1KHB6</accession>
<dbReference type="PANTHER" id="PTHR47891">
    <property type="entry name" value="TRANSPORTER-RELATED"/>
    <property type="match status" value="1"/>
</dbReference>
<dbReference type="Proteomes" id="UP000032289">
    <property type="component" value="Unassembled WGS sequence"/>
</dbReference>
<name>A0A0D1KHB6_9LACO</name>
<evidence type="ECO:0000256" key="4">
    <source>
        <dbReference type="ARBA" id="ARBA00022989"/>
    </source>
</evidence>
<comment type="similarity">
    <text evidence="2">Belongs to the CorA metal ion transporter (MIT) (TC 1.A.35) family.</text>
</comment>
<keyword evidence="5 6" id="KW-0472">Membrane</keyword>
<comment type="caution">
    <text evidence="7">The sequence shown here is derived from an EMBL/GenBank/DDBJ whole genome shotgun (WGS) entry which is preliminary data.</text>
</comment>
<dbReference type="InterPro" id="IPR045863">
    <property type="entry name" value="CorA_TM1_TM2"/>
</dbReference>
<evidence type="ECO:0000256" key="6">
    <source>
        <dbReference type="SAM" id="Phobius"/>
    </source>
</evidence>
<dbReference type="PANTHER" id="PTHR47891:SF1">
    <property type="entry name" value="CORA-MAGNESIUM AND COBALT TRANSPORTER"/>
    <property type="match status" value="1"/>
</dbReference>
<feature type="transmembrane region" description="Helical" evidence="6">
    <location>
        <begin position="257"/>
        <end position="276"/>
    </location>
</feature>
<dbReference type="InterPro" id="IPR047199">
    <property type="entry name" value="CorA-like"/>
</dbReference>
<dbReference type="SUPFAM" id="SSF144083">
    <property type="entry name" value="Magnesium transport protein CorA, transmembrane region"/>
    <property type="match status" value="1"/>
</dbReference>
<dbReference type="Gene3D" id="1.20.58.340">
    <property type="entry name" value="Magnesium transport protein CorA, transmembrane region"/>
    <property type="match status" value="2"/>
</dbReference>
<dbReference type="GO" id="GO:0016020">
    <property type="term" value="C:membrane"/>
    <property type="evidence" value="ECO:0007669"/>
    <property type="project" value="UniProtKB-SubCell"/>
</dbReference>